<feature type="domain" description="Tr-type G" evidence="15">
    <location>
        <begin position="570"/>
        <end position="788"/>
    </location>
</feature>
<keyword evidence="10" id="KW-0648">Protein biosynthesis</keyword>
<sequence>MAPKNKGKKGKKQPGDWDDSDDDLKGKGIVLGGEDTPPAEDEEEDFGGLMSVISRAKGKKGKKPGFSAFAALEAEEPPAADDDEKDNGGLMSVIPKAEKAEKAAPLAEKAPSPSPQPEAKGKGEDEDEGDEDGGPKILSKKQKEKLKKEREKAKKKAQAAAKKGTQPDSVEQAAPAPAAAEAAPAPTPAAADGGDDDDEEGAGGGGGDAKKKKKKKKAKKEEEPAPAPAAAKKKGGAGISALKALMEEKKRIEEEARKREEEERKRIEEEERKAEEEERRREEEKQRKKQKEKEKREIAKKEGRLLTKKQKEELRAVELRKQALLASGVQIEGLQQQQGDAHRPKKVVYDNRKKKKGPASVAGSSHPGTRDPSPVREKPATPTPEPQPEPTSAAATASSPAEEEAKDDWEASSEDEENKEDVKDSWDQSSEDEEAPKASTPAKAASANGSAKAATSAKGATAKAAAKDAPAKSEKPKVPAPPTKAAGAPAQPANGGGKAEVKKQESSSEEESSEEDSDSDDSSDEDSSDESDDGGMTQTQRQAAQKKAEAAARRQKAHEAALAARNKDDLRSPICCILGHVDTGKTKLLDKIRQTNVQEGEAGGITQQIGATYFPVEAIKTKTAVMNRDGKQEYKIPGLLIIDTPGHESFTNLRTRGSSLCNIAILVVDIMHGLEPQTLESLRLLRDRKTPFIVALNKIDRIYGWEPTPDNDFRSSLEKQKRPVQRQFEDMTKKIIVAFAEQGLNAVLYYENKSFARNVSIVPTSAITGEGIPDMIMLLVNLTQQRMSDRLMYLSELECTVLEVKVIEGLGTTIDVVLSNGILHEGDKIVVCGLNGPIVTQIRALLTPQPLRELRIKSAYVHHKEVKAALGVKIVAPDLEKAIAGSRLLVCGPDDDEEDLMDEVMSDLTSLLNSIDKSGRGVCVQASTLGSLEALLDFLKSSKIPVSGINIGPVHKKDIMRAATMLEKAKELACILCFDVPVDKDAERLAEEMGIRLFKADIIYHLFDAFTAYNNEIMEAKRRDAAPQAVWPCRLKIIAAFAKRDPIILGVDILDGTLRVGTPLCVVKVDPETQKKEIIDLGKVTSLEINHKPFEIVKKNQAGGGVAVKIEHAVYQSAKMFGRHFDEKDELYSHITRQSIDVLKSSFKADVSNEEWLLIKALKPRLNIQ</sequence>
<evidence type="ECO:0000256" key="3">
    <source>
        <dbReference type="ARBA" id="ARBA00011986"/>
    </source>
</evidence>
<dbReference type="InterPro" id="IPR005225">
    <property type="entry name" value="Small_GTP-bd"/>
</dbReference>
<evidence type="ECO:0000256" key="11">
    <source>
        <dbReference type="ARBA" id="ARBA00023134"/>
    </source>
</evidence>
<feature type="compositionally biased region" description="Basic and acidic residues" evidence="14">
    <location>
        <begin position="465"/>
        <end position="477"/>
    </location>
</feature>
<feature type="compositionally biased region" description="Low complexity" evidence="14">
    <location>
        <begin position="483"/>
        <end position="493"/>
    </location>
</feature>
<dbReference type="Gene3D" id="3.40.50.10050">
    <property type="entry name" value="Translation initiation factor IF- 2, domain 3"/>
    <property type="match status" value="1"/>
</dbReference>
<comment type="subcellular location">
    <subcellularLocation>
        <location evidence="1">Cytoplasm</location>
    </subcellularLocation>
</comment>
<dbReference type="PANTHER" id="PTHR43381">
    <property type="entry name" value="TRANSLATION INITIATION FACTOR IF-2-RELATED"/>
    <property type="match status" value="1"/>
</dbReference>
<dbReference type="NCBIfam" id="TIGR00231">
    <property type="entry name" value="small_GTP"/>
    <property type="match status" value="1"/>
</dbReference>
<dbReference type="PROSITE" id="PS51722">
    <property type="entry name" value="G_TR_2"/>
    <property type="match status" value="1"/>
</dbReference>
<evidence type="ECO:0000256" key="4">
    <source>
        <dbReference type="ARBA" id="ARBA00013824"/>
    </source>
</evidence>
<dbReference type="EC" id="3.6.5.3" evidence="3"/>
<feature type="region of interest" description="Disordered" evidence="14">
    <location>
        <begin position="73"/>
        <end position="313"/>
    </location>
</feature>
<dbReference type="InParanoid" id="A0A5C3P4K8"/>
<feature type="compositionally biased region" description="Basic and acidic residues" evidence="14">
    <location>
        <begin position="245"/>
        <end position="313"/>
    </location>
</feature>
<protein>
    <recommendedName>
        <fullName evidence="4">Eukaryotic translation initiation factor 5B</fullName>
        <ecNumber evidence="3">3.6.5.3</ecNumber>
    </recommendedName>
    <alternativeName>
        <fullName evidence="12">Translation initiation factor IF-2</fullName>
    </alternativeName>
</protein>
<gene>
    <name evidence="16" type="ORF">K466DRAFT_553635</name>
</gene>
<keyword evidence="17" id="KW-1185">Reference proteome</keyword>
<dbReference type="SUPFAM" id="SSF50447">
    <property type="entry name" value="Translation proteins"/>
    <property type="match status" value="1"/>
</dbReference>
<evidence type="ECO:0000256" key="7">
    <source>
        <dbReference type="ARBA" id="ARBA00022723"/>
    </source>
</evidence>
<evidence type="ECO:0000313" key="17">
    <source>
        <dbReference type="Proteomes" id="UP000308197"/>
    </source>
</evidence>
<dbReference type="Pfam" id="PF00009">
    <property type="entry name" value="GTP_EFTU"/>
    <property type="match status" value="1"/>
</dbReference>
<dbReference type="GO" id="GO:0003743">
    <property type="term" value="F:translation initiation factor activity"/>
    <property type="evidence" value="ECO:0007669"/>
    <property type="project" value="UniProtKB-KW"/>
</dbReference>
<keyword evidence="5" id="KW-0963">Cytoplasm</keyword>
<feature type="compositionally biased region" description="Low complexity" evidence="14">
    <location>
        <begin position="173"/>
        <end position="192"/>
    </location>
</feature>
<dbReference type="InterPro" id="IPR036925">
    <property type="entry name" value="TIF_IF2_dom3_sf"/>
</dbReference>
<comment type="catalytic activity">
    <reaction evidence="13">
        <text>GTP + H2O = GDP + phosphate + H(+)</text>
        <dbReference type="Rhea" id="RHEA:19669"/>
        <dbReference type="ChEBI" id="CHEBI:15377"/>
        <dbReference type="ChEBI" id="CHEBI:15378"/>
        <dbReference type="ChEBI" id="CHEBI:37565"/>
        <dbReference type="ChEBI" id="CHEBI:43474"/>
        <dbReference type="ChEBI" id="CHEBI:58189"/>
        <dbReference type="EC" id="3.6.5.3"/>
    </reaction>
</comment>
<dbReference type="InterPro" id="IPR029459">
    <property type="entry name" value="EFTU-type"/>
</dbReference>
<feature type="compositionally biased region" description="Low complexity" evidence="14">
    <location>
        <begin position="390"/>
        <end position="400"/>
    </location>
</feature>
<dbReference type="Gene3D" id="2.40.30.10">
    <property type="entry name" value="Translation factors"/>
    <property type="match status" value="2"/>
</dbReference>
<dbReference type="NCBIfam" id="NF003078">
    <property type="entry name" value="PRK04004.1"/>
    <property type="match status" value="1"/>
</dbReference>
<dbReference type="Gene3D" id="3.40.50.300">
    <property type="entry name" value="P-loop containing nucleotide triphosphate hydrolases"/>
    <property type="match status" value="1"/>
</dbReference>
<evidence type="ECO:0000256" key="6">
    <source>
        <dbReference type="ARBA" id="ARBA00022540"/>
    </source>
</evidence>
<evidence type="ECO:0000256" key="8">
    <source>
        <dbReference type="ARBA" id="ARBA00022741"/>
    </source>
</evidence>
<dbReference type="PRINTS" id="PR00315">
    <property type="entry name" value="ELONGATNFCT"/>
</dbReference>
<dbReference type="STRING" id="1314778.A0A5C3P4K8"/>
<dbReference type="SUPFAM" id="SSF52156">
    <property type="entry name" value="Initiation factor IF2/eIF5b, domain 3"/>
    <property type="match status" value="1"/>
</dbReference>
<feature type="compositionally biased region" description="Basic residues" evidence="14">
    <location>
        <begin position="1"/>
        <end position="12"/>
    </location>
</feature>
<dbReference type="GO" id="GO:0005525">
    <property type="term" value="F:GTP binding"/>
    <property type="evidence" value="ECO:0007669"/>
    <property type="project" value="UniProtKB-KW"/>
</dbReference>
<dbReference type="FunFam" id="2.40.30.10:FF:000013">
    <property type="entry name" value="eukaryotic translation initiation factor 5B"/>
    <property type="match status" value="1"/>
</dbReference>
<organism evidence="16 17">
    <name type="scientific">Polyporus arcularius HHB13444</name>
    <dbReference type="NCBI Taxonomy" id="1314778"/>
    <lineage>
        <taxon>Eukaryota</taxon>
        <taxon>Fungi</taxon>
        <taxon>Dikarya</taxon>
        <taxon>Basidiomycota</taxon>
        <taxon>Agaricomycotina</taxon>
        <taxon>Agaricomycetes</taxon>
        <taxon>Polyporales</taxon>
        <taxon>Polyporaceae</taxon>
        <taxon>Polyporus</taxon>
    </lineage>
</organism>
<dbReference type="InterPro" id="IPR009000">
    <property type="entry name" value="Transl_B-barrel_sf"/>
</dbReference>
<feature type="region of interest" description="Disordered" evidence="14">
    <location>
        <begin position="331"/>
        <end position="565"/>
    </location>
</feature>
<dbReference type="AlphaFoldDB" id="A0A5C3P4K8"/>
<dbReference type="InterPro" id="IPR023115">
    <property type="entry name" value="TIF_IF2_dom3"/>
</dbReference>
<proteinExistence type="inferred from homology"/>
<evidence type="ECO:0000256" key="12">
    <source>
        <dbReference type="ARBA" id="ARBA00032478"/>
    </source>
</evidence>
<keyword evidence="8" id="KW-0547">Nucleotide-binding</keyword>
<evidence type="ECO:0000256" key="5">
    <source>
        <dbReference type="ARBA" id="ARBA00022490"/>
    </source>
</evidence>
<feature type="compositionally biased region" description="Acidic residues" evidence="14">
    <location>
        <begin position="73"/>
        <end position="85"/>
    </location>
</feature>
<feature type="compositionally biased region" description="Acidic residues" evidence="14">
    <location>
        <begin position="507"/>
        <end position="533"/>
    </location>
</feature>
<keyword evidence="7" id="KW-0479">Metal-binding</keyword>
<evidence type="ECO:0000256" key="14">
    <source>
        <dbReference type="SAM" id="MobiDB-lite"/>
    </source>
</evidence>
<dbReference type="CDD" id="cd01887">
    <property type="entry name" value="IF2_eIF5B"/>
    <property type="match status" value="1"/>
</dbReference>
<dbReference type="Proteomes" id="UP000308197">
    <property type="component" value="Unassembled WGS sequence"/>
</dbReference>
<evidence type="ECO:0000256" key="13">
    <source>
        <dbReference type="ARBA" id="ARBA00048107"/>
    </source>
</evidence>
<dbReference type="GO" id="GO:0046872">
    <property type="term" value="F:metal ion binding"/>
    <property type="evidence" value="ECO:0007669"/>
    <property type="project" value="UniProtKB-KW"/>
</dbReference>
<dbReference type="FunFam" id="3.40.50.300:FF:000112">
    <property type="entry name" value="Eukaryotic translation initiation factor 5B"/>
    <property type="match status" value="1"/>
</dbReference>
<dbReference type="Pfam" id="PF11987">
    <property type="entry name" value="IF-2"/>
    <property type="match status" value="1"/>
</dbReference>
<name>A0A5C3P4K8_9APHY</name>
<dbReference type="FunCoup" id="A0A5C3P4K8">
    <property type="interactions" value="539"/>
</dbReference>
<keyword evidence="6" id="KW-0396">Initiation factor</keyword>
<dbReference type="FunFam" id="2.40.30.10:FF:000026">
    <property type="entry name" value="Eukaryotic translation initiation factor 5B"/>
    <property type="match status" value="1"/>
</dbReference>
<reference evidence="16 17" key="1">
    <citation type="journal article" date="2019" name="Nat. Ecol. Evol.">
        <title>Megaphylogeny resolves global patterns of mushroom evolution.</title>
        <authorList>
            <person name="Varga T."/>
            <person name="Krizsan K."/>
            <person name="Foldi C."/>
            <person name="Dima B."/>
            <person name="Sanchez-Garcia M."/>
            <person name="Sanchez-Ramirez S."/>
            <person name="Szollosi G.J."/>
            <person name="Szarkandi J.G."/>
            <person name="Papp V."/>
            <person name="Albert L."/>
            <person name="Andreopoulos W."/>
            <person name="Angelini C."/>
            <person name="Antonin V."/>
            <person name="Barry K.W."/>
            <person name="Bougher N.L."/>
            <person name="Buchanan P."/>
            <person name="Buyck B."/>
            <person name="Bense V."/>
            <person name="Catcheside P."/>
            <person name="Chovatia M."/>
            <person name="Cooper J."/>
            <person name="Damon W."/>
            <person name="Desjardin D."/>
            <person name="Finy P."/>
            <person name="Geml J."/>
            <person name="Haridas S."/>
            <person name="Hughes K."/>
            <person name="Justo A."/>
            <person name="Karasinski D."/>
            <person name="Kautmanova I."/>
            <person name="Kiss B."/>
            <person name="Kocsube S."/>
            <person name="Kotiranta H."/>
            <person name="LaButti K.M."/>
            <person name="Lechner B.E."/>
            <person name="Liimatainen K."/>
            <person name="Lipzen A."/>
            <person name="Lukacs Z."/>
            <person name="Mihaltcheva S."/>
            <person name="Morgado L.N."/>
            <person name="Niskanen T."/>
            <person name="Noordeloos M.E."/>
            <person name="Ohm R.A."/>
            <person name="Ortiz-Santana B."/>
            <person name="Ovrebo C."/>
            <person name="Racz N."/>
            <person name="Riley R."/>
            <person name="Savchenko A."/>
            <person name="Shiryaev A."/>
            <person name="Soop K."/>
            <person name="Spirin V."/>
            <person name="Szebenyi C."/>
            <person name="Tomsovsky M."/>
            <person name="Tulloss R.E."/>
            <person name="Uehling J."/>
            <person name="Grigoriev I.V."/>
            <person name="Vagvolgyi C."/>
            <person name="Papp T."/>
            <person name="Martin F.M."/>
            <person name="Miettinen O."/>
            <person name="Hibbett D.S."/>
            <person name="Nagy L.G."/>
        </authorList>
    </citation>
    <scope>NUCLEOTIDE SEQUENCE [LARGE SCALE GENOMIC DNA]</scope>
    <source>
        <strain evidence="16 17">HHB13444</strain>
    </source>
</reference>
<dbReference type="InterPro" id="IPR000795">
    <property type="entry name" value="T_Tr_GTP-bd_dom"/>
</dbReference>
<dbReference type="CDD" id="cd03703">
    <property type="entry name" value="aeIF5B_II"/>
    <property type="match status" value="1"/>
</dbReference>
<feature type="compositionally biased region" description="Acidic residues" evidence="14">
    <location>
        <begin position="37"/>
        <end position="46"/>
    </location>
</feature>
<dbReference type="EMBL" id="ML211319">
    <property type="protein sequence ID" value="TFK84401.1"/>
    <property type="molecule type" value="Genomic_DNA"/>
</dbReference>
<keyword evidence="9" id="KW-0378">Hydrolase</keyword>
<evidence type="ECO:0000313" key="16">
    <source>
        <dbReference type="EMBL" id="TFK84401.1"/>
    </source>
</evidence>
<dbReference type="Pfam" id="PF14578">
    <property type="entry name" value="GTP_EFTU_D4"/>
    <property type="match status" value="1"/>
</dbReference>
<dbReference type="GO" id="GO:0003924">
    <property type="term" value="F:GTPase activity"/>
    <property type="evidence" value="ECO:0007669"/>
    <property type="project" value="InterPro"/>
</dbReference>
<feature type="compositionally biased region" description="Acidic residues" evidence="14">
    <location>
        <begin position="401"/>
        <end position="419"/>
    </location>
</feature>
<evidence type="ECO:0000259" key="15">
    <source>
        <dbReference type="PROSITE" id="PS51722"/>
    </source>
</evidence>
<dbReference type="InterPro" id="IPR027417">
    <property type="entry name" value="P-loop_NTPase"/>
</dbReference>
<feature type="compositionally biased region" description="Low complexity" evidence="14">
    <location>
        <begin position="437"/>
        <end position="464"/>
    </location>
</feature>
<feature type="region of interest" description="Disordered" evidence="14">
    <location>
        <begin position="1"/>
        <end position="48"/>
    </location>
</feature>
<dbReference type="GO" id="GO:0005739">
    <property type="term" value="C:mitochondrion"/>
    <property type="evidence" value="ECO:0007669"/>
    <property type="project" value="TreeGrafter"/>
</dbReference>
<evidence type="ECO:0000256" key="2">
    <source>
        <dbReference type="ARBA" id="ARBA00007733"/>
    </source>
</evidence>
<keyword evidence="11" id="KW-0342">GTP-binding</keyword>
<dbReference type="PANTHER" id="PTHR43381:SF4">
    <property type="entry name" value="EUKARYOTIC TRANSLATION INITIATION FACTOR 5B"/>
    <property type="match status" value="1"/>
</dbReference>
<dbReference type="SUPFAM" id="SSF52540">
    <property type="entry name" value="P-loop containing nucleoside triphosphate hydrolases"/>
    <property type="match status" value="1"/>
</dbReference>
<dbReference type="FunFam" id="3.40.50.10050:FF:000002">
    <property type="entry name" value="Eukaryotic translation initiation factor 5B"/>
    <property type="match status" value="1"/>
</dbReference>
<evidence type="ECO:0000256" key="1">
    <source>
        <dbReference type="ARBA" id="ARBA00004496"/>
    </source>
</evidence>
<evidence type="ECO:0000256" key="9">
    <source>
        <dbReference type="ARBA" id="ARBA00022801"/>
    </source>
</evidence>
<accession>A0A5C3P4K8</accession>
<comment type="similarity">
    <text evidence="2">Belongs to the TRAFAC class translation factor GTPase superfamily. Classic translation factor GTPase family. IF-2 subfamily.</text>
</comment>
<dbReference type="InterPro" id="IPR015760">
    <property type="entry name" value="TIF_IF2"/>
</dbReference>
<evidence type="ECO:0000256" key="10">
    <source>
        <dbReference type="ARBA" id="ARBA00022917"/>
    </source>
</evidence>